<evidence type="ECO:0000256" key="10">
    <source>
        <dbReference type="ARBA" id="ARBA00023002"/>
    </source>
</evidence>
<comment type="subcellular location">
    <subcellularLocation>
        <location evidence="4">Endoplasmic reticulum membrane</location>
        <topology evidence="4">Peripheral membrane protein</topology>
    </subcellularLocation>
    <subcellularLocation>
        <location evidence="3">Microsome membrane</location>
        <topology evidence="3">Peripheral membrane protein</topology>
    </subcellularLocation>
</comment>
<evidence type="ECO:0000256" key="11">
    <source>
        <dbReference type="ARBA" id="ARBA00023004"/>
    </source>
</evidence>
<reference evidence="16" key="1">
    <citation type="submission" date="2020-01" db="EMBL/GenBank/DDBJ databases">
        <authorList>
            <person name="Sheng S."/>
        </authorList>
    </citation>
    <scope>NUCLEOTIDE SEQUENCE</scope>
    <source>
        <tissue evidence="16">Whole body</tissue>
    </source>
</reference>
<dbReference type="EMBL" id="MN915107">
    <property type="protein sequence ID" value="QIJ96708.1"/>
    <property type="molecule type" value="mRNA"/>
</dbReference>
<evidence type="ECO:0000256" key="7">
    <source>
        <dbReference type="ARBA" id="ARBA00022723"/>
    </source>
</evidence>
<keyword evidence="6 14" id="KW-0349">Heme</keyword>
<sequence length="509" mass="58239">MITAVIAAIAVPFLFACFYKNAISRPKNFPPGPPNLPIYGAYWLVLATEFNNLSEAFRKLSNWYKTKVVGMYLGPFLTIVVNDPGMIKDMLYHEDFDGRIDSVVMRLRSYWKKLGIFFTDGYFWHVQRRFSLRYMRDFGFGRRDEELEQVVEGEIKEMIDMAVNGPKYPVEHEFVKGDLVYMPHFFAVPFINGLLHVVSRMTLPRSEYHALYELARGALLFQRSSDDIGRALALTPWLKNVIPNWSGYNALKNGNQALLDFYTALLKEIAATQDDSHDRHFLDAYIRTMKQDNTKGRSTYSMDQLALICADYTLPAASAVEAVLSILVERLLLQPEVQDKIHEEIDRVVGRGRLPNLDDRKNLPYTEACIRETMRVDTLVPLGVAHRATVDTRFHGYDIPEGTMVTANYQTLHSSKEIWGDPEVFRPERFITDGQLNVALDKSLPFGAGRRLCAGETYARQCMFQVFSGFMQAFRVSTHDGQTLTKPVKRLQGIINTVPDFWVRVTPRG</sequence>
<evidence type="ECO:0000256" key="9">
    <source>
        <dbReference type="ARBA" id="ARBA00022848"/>
    </source>
</evidence>
<comment type="function">
    <text evidence="2">May be involved in the metabolism of insect hormones and in the breakdown of synthetic insecticides.</text>
</comment>
<organism evidence="16">
    <name type="scientific">Glyphodes pyloalis</name>
    <name type="common">Lesser mulberry snout moth</name>
    <dbReference type="NCBI Taxonomy" id="1242752"/>
    <lineage>
        <taxon>Eukaryota</taxon>
        <taxon>Metazoa</taxon>
        <taxon>Ecdysozoa</taxon>
        <taxon>Arthropoda</taxon>
        <taxon>Hexapoda</taxon>
        <taxon>Insecta</taxon>
        <taxon>Pterygota</taxon>
        <taxon>Neoptera</taxon>
        <taxon>Endopterygota</taxon>
        <taxon>Lepidoptera</taxon>
        <taxon>Glossata</taxon>
        <taxon>Ditrysia</taxon>
        <taxon>Pyraloidea</taxon>
        <taxon>Crambidae</taxon>
        <taxon>Spilomelinae</taxon>
        <taxon>Glyphodes</taxon>
    </lineage>
</organism>
<dbReference type="InterPro" id="IPR001128">
    <property type="entry name" value="Cyt_P450"/>
</dbReference>
<dbReference type="FunFam" id="1.10.630.10:FF:000238">
    <property type="entry name" value="Cytochrome P450 2A6"/>
    <property type="match status" value="1"/>
</dbReference>
<comment type="cofactor">
    <cofactor evidence="1 14">
        <name>heme</name>
        <dbReference type="ChEBI" id="CHEBI:30413"/>
    </cofactor>
</comment>
<dbReference type="GO" id="GO:0016712">
    <property type="term" value="F:oxidoreductase activity, acting on paired donors, with incorporation or reduction of molecular oxygen, reduced flavin or flavoprotein as one donor, and incorporation of one atom of oxygen"/>
    <property type="evidence" value="ECO:0007669"/>
    <property type="project" value="TreeGrafter"/>
</dbReference>
<evidence type="ECO:0000256" key="15">
    <source>
        <dbReference type="RuleBase" id="RU000461"/>
    </source>
</evidence>
<dbReference type="InterPro" id="IPR050182">
    <property type="entry name" value="Cytochrome_P450_fam2"/>
</dbReference>
<evidence type="ECO:0000256" key="6">
    <source>
        <dbReference type="ARBA" id="ARBA00022617"/>
    </source>
</evidence>
<dbReference type="AlphaFoldDB" id="A0A6G7S6Q3"/>
<dbReference type="GO" id="GO:0006805">
    <property type="term" value="P:xenobiotic metabolic process"/>
    <property type="evidence" value="ECO:0007669"/>
    <property type="project" value="TreeGrafter"/>
</dbReference>
<keyword evidence="12 15" id="KW-0503">Monooxygenase</keyword>
<proteinExistence type="evidence at transcript level"/>
<keyword evidence="10 15" id="KW-0560">Oxidoreductase</keyword>
<keyword evidence="11 14" id="KW-0408">Iron</keyword>
<evidence type="ECO:0000256" key="5">
    <source>
        <dbReference type="ARBA" id="ARBA00010617"/>
    </source>
</evidence>
<dbReference type="InterPro" id="IPR036396">
    <property type="entry name" value="Cyt_P450_sf"/>
</dbReference>
<evidence type="ECO:0000256" key="8">
    <source>
        <dbReference type="ARBA" id="ARBA00022824"/>
    </source>
</evidence>
<keyword evidence="8" id="KW-0256">Endoplasmic reticulum</keyword>
<keyword evidence="13" id="KW-0472">Membrane</keyword>
<dbReference type="InterPro" id="IPR017972">
    <property type="entry name" value="Cyt_P450_CS"/>
</dbReference>
<dbReference type="PRINTS" id="PR00385">
    <property type="entry name" value="P450"/>
</dbReference>
<dbReference type="SUPFAM" id="SSF48264">
    <property type="entry name" value="Cytochrome P450"/>
    <property type="match status" value="1"/>
</dbReference>
<evidence type="ECO:0000256" key="14">
    <source>
        <dbReference type="PIRSR" id="PIRSR602401-1"/>
    </source>
</evidence>
<dbReference type="PANTHER" id="PTHR24300">
    <property type="entry name" value="CYTOCHROME P450 508A4-RELATED"/>
    <property type="match status" value="1"/>
</dbReference>
<evidence type="ECO:0000256" key="1">
    <source>
        <dbReference type="ARBA" id="ARBA00001971"/>
    </source>
</evidence>
<evidence type="ECO:0000313" key="16">
    <source>
        <dbReference type="EMBL" id="QIJ96708.1"/>
    </source>
</evidence>
<evidence type="ECO:0000256" key="3">
    <source>
        <dbReference type="ARBA" id="ARBA00004174"/>
    </source>
</evidence>
<dbReference type="Pfam" id="PF00067">
    <property type="entry name" value="p450"/>
    <property type="match status" value="1"/>
</dbReference>
<dbReference type="GO" id="GO:0006082">
    <property type="term" value="P:organic acid metabolic process"/>
    <property type="evidence" value="ECO:0007669"/>
    <property type="project" value="TreeGrafter"/>
</dbReference>
<dbReference type="PANTHER" id="PTHR24300:SF376">
    <property type="entry name" value="CYTOCHROME P450 15A1"/>
    <property type="match status" value="1"/>
</dbReference>
<dbReference type="InterPro" id="IPR002401">
    <property type="entry name" value="Cyt_P450_E_grp-I"/>
</dbReference>
<evidence type="ECO:0000256" key="4">
    <source>
        <dbReference type="ARBA" id="ARBA00004406"/>
    </source>
</evidence>
<evidence type="ECO:0000256" key="12">
    <source>
        <dbReference type="ARBA" id="ARBA00023033"/>
    </source>
</evidence>
<keyword evidence="9" id="KW-0492">Microsome</keyword>
<dbReference type="PROSITE" id="PS00086">
    <property type="entry name" value="CYTOCHROME_P450"/>
    <property type="match status" value="1"/>
</dbReference>
<keyword evidence="7 14" id="KW-0479">Metal-binding</keyword>
<dbReference type="GO" id="GO:0008395">
    <property type="term" value="F:steroid hydroxylase activity"/>
    <property type="evidence" value="ECO:0007669"/>
    <property type="project" value="TreeGrafter"/>
</dbReference>
<comment type="similarity">
    <text evidence="5 15">Belongs to the cytochrome P450 family.</text>
</comment>
<evidence type="ECO:0000256" key="2">
    <source>
        <dbReference type="ARBA" id="ARBA00003690"/>
    </source>
</evidence>
<dbReference type="PRINTS" id="PR00463">
    <property type="entry name" value="EP450I"/>
</dbReference>
<dbReference type="GO" id="GO:0005506">
    <property type="term" value="F:iron ion binding"/>
    <property type="evidence" value="ECO:0007669"/>
    <property type="project" value="InterPro"/>
</dbReference>
<dbReference type="GO" id="GO:0020037">
    <property type="term" value="F:heme binding"/>
    <property type="evidence" value="ECO:0007669"/>
    <property type="project" value="InterPro"/>
</dbReference>
<feature type="binding site" description="axial binding residue" evidence="14">
    <location>
        <position position="453"/>
    </location>
    <ligand>
        <name>heme</name>
        <dbReference type="ChEBI" id="CHEBI:30413"/>
    </ligand>
    <ligandPart>
        <name>Fe</name>
        <dbReference type="ChEBI" id="CHEBI:18248"/>
    </ligandPart>
</feature>
<evidence type="ECO:0000256" key="13">
    <source>
        <dbReference type="ARBA" id="ARBA00023136"/>
    </source>
</evidence>
<dbReference type="Gene3D" id="1.10.630.10">
    <property type="entry name" value="Cytochrome P450"/>
    <property type="match status" value="1"/>
</dbReference>
<protein>
    <submittedName>
        <fullName evidence="16">Cytochrome P450 monooxygenase 304</fullName>
    </submittedName>
</protein>
<dbReference type="GO" id="GO:0005789">
    <property type="term" value="C:endoplasmic reticulum membrane"/>
    <property type="evidence" value="ECO:0007669"/>
    <property type="project" value="UniProtKB-SubCell"/>
</dbReference>
<name>A0A6G7S6Q3_GLYPY</name>
<accession>A0A6G7S6Q3</accession>